<keyword evidence="3" id="KW-1185">Reference proteome</keyword>
<dbReference type="OrthoDB" id="1918at2759"/>
<accession>A0A1E3NIE7</accession>
<gene>
    <name evidence="2" type="ORF">PICMEDRAFT_17167</name>
</gene>
<protein>
    <submittedName>
        <fullName evidence="2">Uncharacterized protein</fullName>
    </submittedName>
</protein>
<evidence type="ECO:0000256" key="1">
    <source>
        <dbReference type="SAM" id="MobiDB-lite"/>
    </source>
</evidence>
<feature type="region of interest" description="Disordered" evidence="1">
    <location>
        <begin position="61"/>
        <end position="97"/>
    </location>
</feature>
<dbReference type="EMBL" id="KV454004">
    <property type="protein sequence ID" value="ODQ45912.1"/>
    <property type="molecule type" value="Genomic_DNA"/>
</dbReference>
<name>A0A1E3NIE7_9ASCO</name>
<dbReference type="Pfam" id="PF08737">
    <property type="entry name" value="Rgp1"/>
    <property type="match status" value="1"/>
</dbReference>
<evidence type="ECO:0000313" key="2">
    <source>
        <dbReference type="EMBL" id="ODQ45912.1"/>
    </source>
</evidence>
<feature type="compositionally biased region" description="Polar residues" evidence="1">
    <location>
        <begin position="70"/>
        <end position="82"/>
    </location>
</feature>
<dbReference type="Proteomes" id="UP000094455">
    <property type="component" value="Unassembled WGS sequence"/>
</dbReference>
<dbReference type="AlphaFoldDB" id="A0A1E3NIE7"/>
<dbReference type="STRING" id="763406.A0A1E3NIE7"/>
<proteinExistence type="predicted"/>
<sequence length="710" mass="80710">MVTYRVHQKQISDRLQVQFIYENSPVFAGTDELSLLVRFKYTGDISNINLGVPLHDPFTGANSLREDNSGRVQVHTSTSAEEQNAEPPKDNDSSSGWFGSRLSSQLSNATRSLFLQNLNSLSEEDEESNGLTIAKKAQEEKRLTLFLGYAQILGHYLINDTIIDYSIFKDLEKSTIIEGKYAGIQGLDAVSQESDNSGGLLSGLSATYNTEMNSSVDSKMVEKMKFIPFYSTNQNIIFSELVFDPETWTATSQHTESVKSFYINCQLPKDLPPTYCTEAVQINYNFILGYQMMEGNNIVSKTVFVPLKIQPFIDNCGRQPVYHLNKARLNTYMEDLTADDVSSHLSSVKSDSFFQSGNILPNGQVTQHQPSRRISFWNLKRKLKKSKSRSSSISTVGSGLEKRRLSSVTSISSVEKLDEKVSEFLDILDSLDQADVNNIIQIQEQFEKKMNETKSFRFNVRENLMQIMADYKYVQRQKLSKKDFDDHLEYDYLLPKEQQTKYIIKQNHGIISTLFLNKGIFKLGDLVSLNISFAECKYKTKGIEVQLLKHQIFHRDEYLKKGNYDEVSSRLDKNILETILYEKVMSAFDATSINMDILIPVEAEPQFKTNFFISKYYLQVRFIIIDSMGKARNAEAANHAAGNGTVDEEAADAEGKKINCDLRNIFIDTTGSMLFRAKEHLSNANEFYIRIPLVVLPTYEQDFGIVTTKV</sequence>
<evidence type="ECO:0000313" key="3">
    <source>
        <dbReference type="Proteomes" id="UP000094455"/>
    </source>
</evidence>
<dbReference type="InterPro" id="IPR014848">
    <property type="entry name" value="Rgp1"/>
</dbReference>
<dbReference type="PANTHER" id="PTHR12507">
    <property type="entry name" value="REDUCED GROWTH PHENOTYPE 1 RGP1, YEAST -RELATED"/>
    <property type="match status" value="1"/>
</dbReference>
<reference evidence="2 3" key="1">
    <citation type="journal article" date="2016" name="Proc. Natl. Acad. Sci. U.S.A.">
        <title>Comparative genomics of biotechnologically important yeasts.</title>
        <authorList>
            <person name="Riley R."/>
            <person name="Haridas S."/>
            <person name="Wolfe K.H."/>
            <person name="Lopes M.R."/>
            <person name="Hittinger C.T."/>
            <person name="Goeker M."/>
            <person name="Salamov A.A."/>
            <person name="Wisecaver J.H."/>
            <person name="Long T.M."/>
            <person name="Calvey C.H."/>
            <person name="Aerts A.L."/>
            <person name="Barry K.W."/>
            <person name="Choi C."/>
            <person name="Clum A."/>
            <person name="Coughlan A.Y."/>
            <person name="Deshpande S."/>
            <person name="Douglass A.P."/>
            <person name="Hanson S.J."/>
            <person name="Klenk H.-P."/>
            <person name="LaButti K.M."/>
            <person name="Lapidus A."/>
            <person name="Lindquist E.A."/>
            <person name="Lipzen A.M."/>
            <person name="Meier-Kolthoff J.P."/>
            <person name="Ohm R.A."/>
            <person name="Otillar R.P."/>
            <person name="Pangilinan J.L."/>
            <person name="Peng Y."/>
            <person name="Rokas A."/>
            <person name="Rosa C.A."/>
            <person name="Scheuner C."/>
            <person name="Sibirny A.A."/>
            <person name="Slot J.C."/>
            <person name="Stielow J.B."/>
            <person name="Sun H."/>
            <person name="Kurtzman C.P."/>
            <person name="Blackwell M."/>
            <person name="Grigoriev I.V."/>
            <person name="Jeffries T.W."/>
        </authorList>
    </citation>
    <scope>NUCLEOTIDE SEQUENCE [LARGE SCALE GENOMIC DNA]</scope>
    <source>
        <strain evidence="2 3">NRRL Y-2026</strain>
    </source>
</reference>
<organism evidence="2 3">
    <name type="scientific">Pichia membranifaciens NRRL Y-2026</name>
    <dbReference type="NCBI Taxonomy" id="763406"/>
    <lineage>
        <taxon>Eukaryota</taxon>
        <taxon>Fungi</taxon>
        <taxon>Dikarya</taxon>
        <taxon>Ascomycota</taxon>
        <taxon>Saccharomycotina</taxon>
        <taxon>Pichiomycetes</taxon>
        <taxon>Pichiales</taxon>
        <taxon>Pichiaceae</taxon>
        <taxon>Pichia</taxon>
    </lineage>
</organism>
<dbReference type="GeneID" id="30178180"/>
<dbReference type="RefSeq" id="XP_019017025.1">
    <property type="nucleotide sequence ID" value="XM_019161493.1"/>
</dbReference>